<dbReference type="Pfam" id="PF12698">
    <property type="entry name" value="ABC2_membrane_3"/>
    <property type="match status" value="1"/>
</dbReference>
<evidence type="ECO:0000256" key="5">
    <source>
        <dbReference type="SAM" id="MobiDB-lite"/>
    </source>
</evidence>
<feature type="transmembrane region" description="Helical" evidence="6">
    <location>
        <begin position="256"/>
        <end position="277"/>
    </location>
</feature>
<keyword evidence="4 6" id="KW-0472">Membrane</keyword>
<comment type="subcellular location">
    <subcellularLocation>
        <location evidence="1">Membrane</location>
        <topology evidence="1">Multi-pass membrane protein</topology>
    </subcellularLocation>
</comment>
<feature type="transmembrane region" description="Helical" evidence="6">
    <location>
        <begin position="341"/>
        <end position="363"/>
    </location>
</feature>
<dbReference type="Proteomes" id="UP001596035">
    <property type="component" value="Unassembled WGS sequence"/>
</dbReference>
<feature type="compositionally biased region" description="Pro residues" evidence="5">
    <location>
        <begin position="469"/>
        <end position="481"/>
    </location>
</feature>
<keyword evidence="2 6" id="KW-0812">Transmembrane</keyword>
<accession>A0ABW0DQB8</accession>
<evidence type="ECO:0000256" key="6">
    <source>
        <dbReference type="SAM" id="Phobius"/>
    </source>
</evidence>
<dbReference type="PANTHER" id="PTHR43077:SF10">
    <property type="entry name" value="TRANSPORT PERMEASE PROTEIN"/>
    <property type="match status" value="1"/>
</dbReference>
<evidence type="ECO:0000313" key="9">
    <source>
        <dbReference type="Proteomes" id="UP001596035"/>
    </source>
</evidence>
<proteinExistence type="predicted"/>
<evidence type="ECO:0000259" key="7">
    <source>
        <dbReference type="Pfam" id="PF12698"/>
    </source>
</evidence>
<protein>
    <submittedName>
        <fullName evidence="8">ABC transporter permease</fullName>
    </submittedName>
</protein>
<feature type="transmembrane region" description="Helical" evidence="6">
    <location>
        <begin position="310"/>
        <end position="329"/>
    </location>
</feature>
<feature type="compositionally biased region" description="Low complexity" evidence="5">
    <location>
        <begin position="186"/>
        <end position="200"/>
    </location>
</feature>
<keyword evidence="9" id="KW-1185">Reference proteome</keyword>
<feature type="transmembrane region" description="Helical" evidence="6">
    <location>
        <begin position="370"/>
        <end position="388"/>
    </location>
</feature>
<dbReference type="PANTHER" id="PTHR43077">
    <property type="entry name" value="TRANSPORT PERMEASE YVFS-RELATED"/>
    <property type="match status" value="1"/>
</dbReference>
<keyword evidence="3 6" id="KW-1133">Transmembrane helix</keyword>
<name>A0ABW0DQB8_9ACTN</name>
<feature type="domain" description="ABC-2 type transporter transmembrane" evidence="7">
    <location>
        <begin position="35"/>
        <end position="446"/>
    </location>
</feature>
<evidence type="ECO:0000313" key="8">
    <source>
        <dbReference type="EMBL" id="MFC5240220.1"/>
    </source>
</evidence>
<dbReference type="InterPro" id="IPR051328">
    <property type="entry name" value="T7SS_ABC-Transporter"/>
</dbReference>
<evidence type="ECO:0000256" key="2">
    <source>
        <dbReference type="ARBA" id="ARBA00022692"/>
    </source>
</evidence>
<feature type="transmembrane region" description="Helical" evidence="6">
    <location>
        <begin position="429"/>
        <end position="451"/>
    </location>
</feature>
<evidence type="ECO:0000256" key="3">
    <source>
        <dbReference type="ARBA" id="ARBA00022989"/>
    </source>
</evidence>
<dbReference type="EMBL" id="JBHSKN010000009">
    <property type="protein sequence ID" value="MFC5240220.1"/>
    <property type="molecule type" value="Genomic_DNA"/>
</dbReference>
<dbReference type="RefSeq" id="WP_344559574.1">
    <property type="nucleotide sequence ID" value="NZ_BAAATG010000014.1"/>
</dbReference>
<feature type="region of interest" description="Disordered" evidence="5">
    <location>
        <begin position="186"/>
        <end position="212"/>
    </location>
</feature>
<sequence length="481" mass="49447">MTTNPVTEEDTTVRAGTVWKQPSAWLVVVVGCVLAALSTLSYLVPATDPEDHLHRLPLILVSEDQGVTTADGTRVDLGTQLVRGITRAAARDDRVEWTVVADRADAERALTDQEAYAALAVPRDFTRTSLSLLTAGGSAERPTLTVLTHRGVGGMAASMSDKAARETAAKASTRLGAQLVTRATATAADGATGNPAAGATDRTGGSAPDAAPVGTRTQGAAAGPGFLTLLHDPVQIMAEQHPVDAVPASSGGIVPLYLAVALLISGLLPATLLTMLIDARLGYLPLEVGPRRLLKPVVGIARSSTFLAKAGIGAVMGFTAGAVVAWVGLGSAGIDAQAPGPLVVFCGLACAAVTLLTLALFAVLGAPGQILALLLVTLIGIPLSGGAVPPEALPARLDALGQLLPARHVFEGARSLLFYGGDAPRVTTAWLVMGAYALGSVLLGLLGSHFYDRRGYRRAHEHEMTPRPTAHPAPEPLPRPS</sequence>
<dbReference type="InterPro" id="IPR013525">
    <property type="entry name" value="ABC2_TM"/>
</dbReference>
<feature type="transmembrane region" description="Helical" evidence="6">
    <location>
        <begin position="24"/>
        <end position="44"/>
    </location>
</feature>
<evidence type="ECO:0000256" key="1">
    <source>
        <dbReference type="ARBA" id="ARBA00004141"/>
    </source>
</evidence>
<evidence type="ECO:0000256" key="4">
    <source>
        <dbReference type="ARBA" id="ARBA00023136"/>
    </source>
</evidence>
<comment type="caution">
    <text evidence="8">The sequence shown here is derived from an EMBL/GenBank/DDBJ whole genome shotgun (WGS) entry which is preliminary data.</text>
</comment>
<organism evidence="8 9">
    <name type="scientific">Streptomyces atrovirens</name>
    <dbReference type="NCBI Taxonomy" id="285556"/>
    <lineage>
        <taxon>Bacteria</taxon>
        <taxon>Bacillati</taxon>
        <taxon>Actinomycetota</taxon>
        <taxon>Actinomycetes</taxon>
        <taxon>Kitasatosporales</taxon>
        <taxon>Streptomycetaceae</taxon>
        <taxon>Streptomyces</taxon>
    </lineage>
</organism>
<reference evidence="9" key="1">
    <citation type="journal article" date="2019" name="Int. J. Syst. Evol. Microbiol.">
        <title>The Global Catalogue of Microorganisms (GCM) 10K type strain sequencing project: providing services to taxonomists for standard genome sequencing and annotation.</title>
        <authorList>
            <consortium name="The Broad Institute Genomics Platform"/>
            <consortium name="The Broad Institute Genome Sequencing Center for Infectious Disease"/>
            <person name="Wu L."/>
            <person name="Ma J."/>
        </authorList>
    </citation>
    <scope>NUCLEOTIDE SEQUENCE [LARGE SCALE GENOMIC DNA]</scope>
    <source>
        <strain evidence="9">CGMCC 4.7131</strain>
    </source>
</reference>
<gene>
    <name evidence="8" type="ORF">ACFPWV_09945</name>
</gene>
<feature type="region of interest" description="Disordered" evidence="5">
    <location>
        <begin position="461"/>
        <end position="481"/>
    </location>
</feature>